<dbReference type="PANTHER" id="PTHR43761:SF1">
    <property type="entry name" value="D-ISOMER SPECIFIC 2-HYDROXYACID DEHYDROGENASE CATALYTIC DOMAIN-CONTAINING PROTEIN-RELATED"/>
    <property type="match status" value="1"/>
</dbReference>
<dbReference type="InterPro" id="IPR029752">
    <property type="entry name" value="D-isomer_DH_CS1"/>
</dbReference>
<evidence type="ECO:0000256" key="3">
    <source>
        <dbReference type="ARBA" id="ARBA00023027"/>
    </source>
</evidence>
<reference evidence="8" key="1">
    <citation type="submission" date="2017-02" db="EMBL/GenBank/DDBJ databases">
        <title>Comparative genomics and description of representatives of a novel lineage of planctomycetes thriving in anoxic sediments.</title>
        <authorList>
            <person name="Spring S."/>
            <person name="Bunk B."/>
            <person name="Sproer C."/>
        </authorList>
    </citation>
    <scope>NUCLEOTIDE SEQUENCE [LARGE SCALE GENOMIC DNA]</scope>
    <source>
        <strain evidence="8">ST-NAGAB-D1</strain>
    </source>
</reference>
<evidence type="ECO:0000256" key="4">
    <source>
        <dbReference type="RuleBase" id="RU003719"/>
    </source>
</evidence>
<proteinExistence type="inferred from homology"/>
<evidence type="ECO:0000313" key="8">
    <source>
        <dbReference type="Proteomes" id="UP000189674"/>
    </source>
</evidence>
<dbReference type="GO" id="GO:0008465">
    <property type="term" value="F:hydroxypyruvate reductase (NADH) activity"/>
    <property type="evidence" value="ECO:0007669"/>
    <property type="project" value="UniProtKB-EC"/>
</dbReference>
<protein>
    <submittedName>
        <fullName evidence="7">Glycerate dehydrogenase</fullName>
        <ecNumber evidence="7">1.1.1.29</ecNumber>
    </submittedName>
</protein>
<evidence type="ECO:0000259" key="5">
    <source>
        <dbReference type="Pfam" id="PF00389"/>
    </source>
</evidence>
<dbReference type="SUPFAM" id="SSF51735">
    <property type="entry name" value="NAD(P)-binding Rossmann-fold domains"/>
    <property type="match status" value="1"/>
</dbReference>
<feature type="domain" description="D-isomer specific 2-hydroxyacid dehydrogenase NAD-binding" evidence="6">
    <location>
        <begin position="107"/>
        <end position="286"/>
    </location>
</feature>
<dbReference type="InterPro" id="IPR006140">
    <property type="entry name" value="D-isomer_DH_NAD-bd"/>
</dbReference>
<dbReference type="EMBL" id="CP019791">
    <property type="protein sequence ID" value="AQT68306.1"/>
    <property type="molecule type" value="Genomic_DNA"/>
</dbReference>
<dbReference type="InterPro" id="IPR029753">
    <property type="entry name" value="D-isomer_DH_CS"/>
</dbReference>
<dbReference type="RefSeq" id="WP_146661188.1">
    <property type="nucleotide sequence ID" value="NZ_CP019791.1"/>
</dbReference>
<feature type="domain" description="D-isomer specific 2-hydroxyacid dehydrogenase catalytic" evidence="5">
    <location>
        <begin position="17"/>
        <end position="316"/>
    </location>
</feature>
<evidence type="ECO:0000256" key="2">
    <source>
        <dbReference type="ARBA" id="ARBA00023002"/>
    </source>
</evidence>
<dbReference type="STRING" id="1936003.STSP2_01464"/>
<keyword evidence="2 4" id="KW-0560">Oxidoreductase</keyword>
<dbReference type="OrthoDB" id="277029at2"/>
<dbReference type="AlphaFoldDB" id="A0A1U9NLC1"/>
<keyword evidence="3" id="KW-0520">NAD</keyword>
<name>A0A1U9NLC1_9BACT</name>
<sequence>MNIVLLDSHTVNPGDLSCEPLEKLGTFKLYDRTKPEQVIERSKEAEILLTNKTIIRGEHIAALPKLKYIGVLATGYNTVDIDAARKHNITVTNVPAYSTDSVAQTVFAHLLAHTQHVADHSREVSKGRWCESEDFCYWDFPLIELAGNTMGILGLGQIGKAVAQIAQAFGMNVIAHSRSEPDDKPAGVQMVGLKDLFTKSDVLSVNCPLTEQTQGLVNHDLIARMKPNAIFINTSRGPIVEEQALADALNNERIAGAGLDVLSTEPPNPDNPLLNAKNCTITPHIGWATLASRKRCLDIVAENIKAFMAGDPQNVVS</sequence>
<dbReference type="PROSITE" id="PS00670">
    <property type="entry name" value="D_2_HYDROXYACID_DH_2"/>
    <property type="match status" value="1"/>
</dbReference>
<dbReference type="FunFam" id="3.40.50.720:FF:000203">
    <property type="entry name" value="D-3-phosphoglycerate dehydrogenase (SerA)"/>
    <property type="match status" value="1"/>
</dbReference>
<accession>A0A1U9NLC1</accession>
<dbReference type="CDD" id="cd12162">
    <property type="entry name" value="2-Hacid_dh_4"/>
    <property type="match status" value="1"/>
</dbReference>
<keyword evidence="8" id="KW-1185">Reference proteome</keyword>
<dbReference type="Gene3D" id="3.40.50.720">
    <property type="entry name" value="NAD(P)-binding Rossmann-like Domain"/>
    <property type="match status" value="2"/>
</dbReference>
<evidence type="ECO:0000313" key="7">
    <source>
        <dbReference type="EMBL" id="AQT68306.1"/>
    </source>
</evidence>
<gene>
    <name evidence="7" type="primary">hprA</name>
    <name evidence="7" type="ORF">STSP2_01464</name>
</gene>
<dbReference type="InterPro" id="IPR006139">
    <property type="entry name" value="D-isomer_2_OHA_DH_cat_dom"/>
</dbReference>
<evidence type="ECO:0000256" key="1">
    <source>
        <dbReference type="ARBA" id="ARBA00005854"/>
    </source>
</evidence>
<dbReference type="GO" id="GO:0051287">
    <property type="term" value="F:NAD binding"/>
    <property type="evidence" value="ECO:0007669"/>
    <property type="project" value="InterPro"/>
</dbReference>
<comment type="similarity">
    <text evidence="1 4">Belongs to the D-isomer specific 2-hydroxyacid dehydrogenase family.</text>
</comment>
<dbReference type="PANTHER" id="PTHR43761">
    <property type="entry name" value="D-ISOMER SPECIFIC 2-HYDROXYACID DEHYDROGENASE FAMILY PROTEIN (AFU_ORTHOLOGUE AFUA_1G13630)"/>
    <property type="match status" value="1"/>
</dbReference>
<dbReference type="SUPFAM" id="SSF52283">
    <property type="entry name" value="Formate/glycerate dehydrogenase catalytic domain-like"/>
    <property type="match status" value="1"/>
</dbReference>
<organism evidence="7 8">
    <name type="scientific">Anaerohalosphaera lusitana</name>
    <dbReference type="NCBI Taxonomy" id="1936003"/>
    <lineage>
        <taxon>Bacteria</taxon>
        <taxon>Pseudomonadati</taxon>
        <taxon>Planctomycetota</taxon>
        <taxon>Phycisphaerae</taxon>
        <taxon>Sedimentisphaerales</taxon>
        <taxon>Anaerohalosphaeraceae</taxon>
        <taxon>Anaerohalosphaera</taxon>
    </lineage>
</organism>
<evidence type="ECO:0000259" key="6">
    <source>
        <dbReference type="Pfam" id="PF02826"/>
    </source>
</evidence>
<dbReference type="Pfam" id="PF02826">
    <property type="entry name" value="2-Hacid_dh_C"/>
    <property type="match status" value="1"/>
</dbReference>
<dbReference type="EC" id="1.1.1.29" evidence="7"/>
<dbReference type="PROSITE" id="PS00671">
    <property type="entry name" value="D_2_HYDROXYACID_DH_3"/>
    <property type="match status" value="1"/>
</dbReference>
<dbReference type="InterPro" id="IPR050418">
    <property type="entry name" value="D-iso_2-hydroxyacid_DH_PdxB"/>
</dbReference>
<dbReference type="KEGG" id="alus:STSP2_01464"/>
<dbReference type="InterPro" id="IPR036291">
    <property type="entry name" value="NAD(P)-bd_dom_sf"/>
</dbReference>
<dbReference type="Proteomes" id="UP000189674">
    <property type="component" value="Chromosome"/>
</dbReference>
<dbReference type="Pfam" id="PF00389">
    <property type="entry name" value="2-Hacid_dh"/>
    <property type="match status" value="1"/>
</dbReference>
<dbReference type="PROSITE" id="PS00065">
    <property type="entry name" value="D_2_HYDROXYACID_DH_1"/>
    <property type="match status" value="1"/>
</dbReference>